<keyword evidence="3" id="KW-1185">Reference proteome</keyword>
<sequence>MLSSLRQPAVLREHVRRSFQISTSVSLVCCSSNTSLPTCIAARRFAAKQPESAALLQRAALRRDKPQLQKTASNKRNRRFLLGLRNRITNLNTVCSTLAQYSSFTSTPEVAASQEQAKEHKASTFQTGRQESTQHPD</sequence>
<evidence type="ECO:0000313" key="2">
    <source>
        <dbReference type="EMBL" id="CAE8583399.1"/>
    </source>
</evidence>
<protein>
    <submittedName>
        <fullName evidence="2">Uncharacterized protein</fullName>
    </submittedName>
</protein>
<gene>
    <name evidence="2" type="ORF">PGLA1383_LOCUS2367</name>
</gene>
<reference evidence="2" key="1">
    <citation type="submission" date="2021-02" db="EMBL/GenBank/DDBJ databases">
        <authorList>
            <person name="Dougan E. K."/>
            <person name="Rhodes N."/>
            <person name="Thang M."/>
            <person name="Chan C."/>
        </authorList>
    </citation>
    <scope>NUCLEOTIDE SEQUENCE</scope>
</reference>
<feature type="region of interest" description="Disordered" evidence="1">
    <location>
        <begin position="109"/>
        <end position="137"/>
    </location>
</feature>
<comment type="caution">
    <text evidence="2">The sequence shown here is derived from an EMBL/GenBank/DDBJ whole genome shotgun (WGS) entry which is preliminary data.</text>
</comment>
<name>A0A813DB28_POLGL</name>
<evidence type="ECO:0000313" key="3">
    <source>
        <dbReference type="Proteomes" id="UP000654075"/>
    </source>
</evidence>
<organism evidence="2 3">
    <name type="scientific">Polarella glacialis</name>
    <name type="common">Dinoflagellate</name>
    <dbReference type="NCBI Taxonomy" id="89957"/>
    <lineage>
        <taxon>Eukaryota</taxon>
        <taxon>Sar</taxon>
        <taxon>Alveolata</taxon>
        <taxon>Dinophyceae</taxon>
        <taxon>Suessiales</taxon>
        <taxon>Suessiaceae</taxon>
        <taxon>Polarella</taxon>
    </lineage>
</organism>
<evidence type="ECO:0000256" key="1">
    <source>
        <dbReference type="SAM" id="MobiDB-lite"/>
    </source>
</evidence>
<dbReference type="AlphaFoldDB" id="A0A813DB28"/>
<proteinExistence type="predicted"/>
<dbReference type="EMBL" id="CAJNNV010000716">
    <property type="protein sequence ID" value="CAE8583399.1"/>
    <property type="molecule type" value="Genomic_DNA"/>
</dbReference>
<dbReference type="Proteomes" id="UP000654075">
    <property type="component" value="Unassembled WGS sequence"/>
</dbReference>
<accession>A0A813DB28</accession>